<dbReference type="EMBL" id="JAVHNR010000003">
    <property type="protein sequence ID" value="KAK6348541.1"/>
    <property type="molecule type" value="Genomic_DNA"/>
</dbReference>
<dbReference type="Proteomes" id="UP001313282">
    <property type="component" value="Unassembled WGS sequence"/>
</dbReference>
<accession>A0AAN8N3B7</accession>
<dbReference type="AlphaFoldDB" id="A0AAN8N3B7"/>
<evidence type="ECO:0000313" key="1">
    <source>
        <dbReference type="EMBL" id="KAK6348541.1"/>
    </source>
</evidence>
<dbReference type="InterPro" id="IPR021986">
    <property type="entry name" value="Spherulin4"/>
</dbReference>
<evidence type="ECO:0008006" key="3">
    <source>
        <dbReference type="Google" id="ProtNLM"/>
    </source>
</evidence>
<gene>
    <name evidence="1" type="ORF">TWF718_006329</name>
</gene>
<dbReference type="Pfam" id="PF12138">
    <property type="entry name" value="Spherulin4"/>
    <property type="match status" value="1"/>
</dbReference>
<comment type="caution">
    <text evidence="1">The sequence shown here is derived from an EMBL/GenBank/DDBJ whole genome shotgun (WGS) entry which is preliminary data.</text>
</comment>
<evidence type="ECO:0000313" key="2">
    <source>
        <dbReference type="Proteomes" id="UP001313282"/>
    </source>
</evidence>
<protein>
    <recommendedName>
        <fullName evidence="3">Spherulin-4</fullName>
    </recommendedName>
</protein>
<sequence>MGSILEILAAPFICCTGRRKLKPSKPSNSNGTSILFPLYIYPDPGCWDRVFTAVSRHPMQHFTLVINPNSGPGPEKFPDAEYTDAIAKLNVYKNVTLIGYVHSSYGERDLTQVIAEVERYAAWASYSDLDIHVDGIFVDEAPGELGEGKINLGYLKTLHAHTKRVFQEVGLQGYFVTNPGKIVSKAFYDYADSIVSYEASFKTMIFPDTLFTSSDKQMSAGVNIDRQAVLIHSFDGSSRKQGELVQMLVKKGIGEVYVTSCDPGKGEGDYSRYSEHWEDFVAEMERANEAALLDDDEM</sequence>
<dbReference type="PANTHER" id="PTHR35040">
    <property type="match status" value="1"/>
</dbReference>
<name>A0AAN8N3B7_9PEZI</name>
<proteinExistence type="predicted"/>
<dbReference type="PANTHER" id="PTHR35040:SF9">
    <property type="entry name" value="4-LIKE CELL SURFACE PROTEIN, PUTATIVE (AFU_ORTHOLOGUE AFUA_4G14080)-RELATED"/>
    <property type="match status" value="1"/>
</dbReference>
<reference evidence="1 2" key="1">
    <citation type="submission" date="2019-10" db="EMBL/GenBank/DDBJ databases">
        <authorList>
            <person name="Palmer J.M."/>
        </authorList>
    </citation>
    <scope>NUCLEOTIDE SEQUENCE [LARGE SCALE GENOMIC DNA]</scope>
    <source>
        <strain evidence="1 2">TWF718</strain>
    </source>
</reference>
<keyword evidence="2" id="KW-1185">Reference proteome</keyword>
<organism evidence="1 2">
    <name type="scientific">Orbilia javanica</name>
    <dbReference type="NCBI Taxonomy" id="47235"/>
    <lineage>
        <taxon>Eukaryota</taxon>
        <taxon>Fungi</taxon>
        <taxon>Dikarya</taxon>
        <taxon>Ascomycota</taxon>
        <taxon>Pezizomycotina</taxon>
        <taxon>Orbiliomycetes</taxon>
        <taxon>Orbiliales</taxon>
        <taxon>Orbiliaceae</taxon>
        <taxon>Orbilia</taxon>
    </lineage>
</organism>